<comment type="catalytic activity">
    <reaction evidence="9">
        <text>tRNA(Asp) + L-aspartate + ATP = L-aspartyl-tRNA(Asp) + AMP + diphosphate</text>
        <dbReference type="Rhea" id="RHEA:19649"/>
        <dbReference type="Rhea" id="RHEA-COMP:9660"/>
        <dbReference type="Rhea" id="RHEA-COMP:9678"/>
        <dbReference type="ChEBI" id="CHEBI:29991"/>
        <dbReference type="ChEBI" id="CHEBI:30616"/>
        <dbReference type="ChEBI" id="CHEBI:33019"/>
        <dbReference type="ChEBI" id="CHEBI:78442"/>
        <dbReference type="ChEBI" id="CHEBI:78516"/>
        <dbReference type="ChEBI" id="CHEBI:456215"/>
        <dbReference type="EC" id="6.1.1.12"/>
    </reaction>
</comment>
<evidence type="ECO:0000256" key="1">
    <source>
        <dbReference type="ARBA" id="ARBA00004496"/>
    </source>
</evidence>
<dbReference type="CDD" id="cd04317">
    <property type="entry name" value="EcAspRS_like_N"/>
    <property type="match status" value="1"/>
</dbReference>
<name>A0A2M6WAQ2_9BACT</name>
<dbReference type="EMBL" id="PFBP01000025">
    <property type="protein sequence ID" value="PIT89872.1"/>
    <property type="molecule type" value="Genomic_DNA"/>
</dbReference>
<evidence type="ECO:0000256" key="6">
    <source>
        <dbReference type="ARBA" id="ARBA00022840"/>
    </source>
</evidence>
<keyword evidence="7 9" id="KW-0648">Protein biosynthesis</keyword>
<sequence length="446" mass="51887">MNRTLSADTPKKVGEIVKLNGWVNARRNMGKIVFLDLRDRWGIVQVVCVPSETDEPSRDALKDIRPEFVLEIEGVVQDRNEEQVNEKLETGKIEVLAKKIKIFSAVSSELPIAVVEKNTEEADLQKRLDWRWIDLRKPKNILIFKVWTLMEQAFREYWTSNDYIEIHSPKFMGAPSEGSAELFEVKYFDRKAYLAQSPQFYKQMAMASGFEKVFEVGPVFRANPSFTPRHDTEFTGYDMEISFIESHQDIINEEQKAIQYVLGKIKEKFGEEILSVFGRDLIVPTIPFPQITMKQAKEILAKLKVPDEREGDLSPEEERKLSDYIKEKEGYEFVFVTEYPVNVRPFYHMRLEGDQKITKSFDLLWNGLEITTGAQREHRYNVLVAQAKEKGLKLKLIQFYLNFFKYGCPPHGGLGLGPSRMLMKIFNIDNVREVTYLYRGIKRLEP</sequence>
<gene>
    <name evidence="9" type="primary">aspS</name>
    <name evidence="11" type="ORF">COU23_01590</name>
</gene>
<dbReference type="SUPFAM" id="SSF55681">
    <property type="entry name" value="Class II aaRS and biotin synthetases"/>
    <property type="match status" value="1"/>
</dbReference>
<proteinExistence type="inferred from homology"/>
<evidence type="ECO:0000313" key="11">
    <source>
        <dbReference type="EMBL" id="PIT89872.1"/>
    </source>
</evidence>
<reference evidence="12" key="1">
    <citation type="submission" date="2017-09" db="EMBL/GenBank/DDBJ databases">
        <title>Depth-based differentiation of microbial function through sediment-hosted aquifers and enrichment of novel symbionts in the deep terrestrial subsurface.</title>
        <authorList>
            <person name="Probst A.J."/>
            <person name="Ladd B."/>
            <person name="Jarett J.K."/>
            <person name="Geller-Mcgrath D.E."/>
            <person name="Sieber C.M.K."/>
            <person name="Emerson J.B."/>
            <person name="Anantharaman K."/>
            <person name="Thomas B.C."/>
            <person name="Malmstrom R."/>
            <person name="Stieglmeier M."/>
            <person name="Klingl A."/>
            <person name="Woyke T."/>
            <person name="Ryan C.M."/>
            <person name="Banfield J.F."/>
        </authorList>
    </citation>
    <scope>NUCLEOTIDE SEQUENCE [LARGE SCALE GENOMIC DNA]</scope>
</reference>
<feature type="binding site" evidence="9">
    <location>
        <position position="177"/>
    </location>
    <ligand>
        <name>L-aspartate</name>
        <dbReference type="ChEBI" id="CHEBI:29991"/>
    </ligand>
</feature>
<dbReference type="GO" id="GO:0006422">
    <property type="term" value="P:aspartyl-tRNA aminoacylation"/>
    <property type="evidence" value="ECO:0007669"/>
    <property type="project" value="UniProtKB-UniRule"/>
</dbReference>
<dbReference type="InterPro" id="IPR004365">
    <property type="entry name" value="NA-bd_OB_tRNA"/>
</dbReference>
<keyword evidence="8 9" id="KW-0030">Aminoacyl-tRNA synthetase</keyword>
<evidence type="ECO:0000256" key="9">
    <source>
        <dbReference type="HAMAP-Rule" id="MF_02075"/>
    </source>
</evidence>
<dbReference type="SUPFAM" id="SSF50249">
    <property type="entry name" value="Nucleic acid-binding proteins"/>
    <property type="match status" value="1"/>
</dbReference>
<dbReference type="InterPro" id="IPR002312">
    <property type="entry name" value="Asp/Asn-tRNA-synth_IIb"/>
</dbReference>
<dbReference type="InterPro" id="IPR047089">
    <property type="entry name" value="Asp-tRNA-ligase_1_N"/>
</dbReference>
<dbReference type="Gene3D" id="2.40.50.140">
    <property type="entry name" value="Nucleic acid-binding proteins"/>
    <property type="match status" value="1"/>
</dbReference>
<comment type="similarity">
    <text evidence="2 9">Belongs to the class-II aminoacyl-tRNA synthetase family. Type 2 subfamily.</text>
</comment>
<keyword evidence="4 9" id="KW-0436">Ligase</keyword>
<feature type="domain" description="Aminoacyl-transfer RNA synthetases class-II family profile" evidence="10">
    <location>
        <begin position="144"/>
        <end position="446"/>
    </location>
</feature>
<dbReference type="InterPro" id="IPR006195">
    <property type="entry name" value="aa-tRNA-synth_II"/>
</dbReference>
<dbReference type="Pfam" id="PF00152">
    <property type="entry name" value="tRNA-synt_2"/>
    <property type="match status" value="1"/>
</dbReference>
<dbReference type="PANTHER" id="PTHR43450:SF1">
    <property type="entry name" value="ASPARTATE--TRNA LIGASE, CYTOPLASMIC"/>
    <property type="match status" value="1"/>
</dbReference>
<evidence type="ECO:0000256" key="2">
    <source>
        <dbReference type="ARBA" id="ARBA00005312"/>
    </source>
</evidence>
<evidence type="ECO:0000256" key="7">
    <source>
        <dbReference type="ARBA" id="ARBA00022917"/>
    </source>
</evidence>
<dbReference type="GO" id="GO:0017101">
    <property type="term" value="C:aminoacyl-tRNA synthetase multienzyme complex"/>
    <property type="evidence" value="ECO:0007669"/>
    <property type="project" value="TreeGrafter"/>
</dbReference>
<dbReference type="GO" id="GO:0004815">
    <property type="term" value="F:aspartate-tRNA ligase activity"/>
    <property type="evidence" value="ECO:0007669"/>
    <property type="project" value="UniProtKB-UniRule"/>
</dbReference>
<dbReference type="EC" id="6.1.1.12" evidence="9"/>
<keyword evidence="3 9" id="KW-0963">Cytoplasm</keyword>
<dbReference type="InterPro" id="IPR045864">
    <property type="entry name" value="aa-tRNA-synth_II/BPL/LPL"/>
</dbReference>
<dbReference type="Gene3D" id="3.30.930.10">
    <property type="entry name" value="Bira Bifunctional Protein, Domain 2"/>
    <property type="match status" value="1"/>
</dbReference>
<keyword evidence="6 9" id="KW-0067">ATP-binding</keyword>
<feature type="binding site" evidence="9">
    <location>
        <position position="221"/>
    </location>
    <ligand>
        <name>L-aspartate</name>
        <dbReference type="ChEBI" id="CHEBI:29991"/>
    </ligand>
</feature>
<dbReference type="PANTHER" id="PTHR43450">
    <property type="entry name" value="ASPARTYL-TRNA SYNTHETASE"/>
    <property type="match status" value="1"/>
</dbReference>
<comment type="caution">
    <text evidence="9">Lacks conserved residue(s) required for the propagation of feature annotation.</text>
</comment>
<dbReference type="NCBIfam" id="TIGR00458">
    <property type="entry name" value="aspS_nondisc"/>
    <property type="match status" value="1"/>
</dbReference>
<dbReference type="GO" id="GO:0003723">
    <property type="term" value="F:RNA binding"/>
    <property type="evidence" value="ECO:0007669"/>
    <property type="project" value="TreeGrafter"/>
</dbReference>
<evidence type="ECO:0000259" key="10">
    <source>
        <dbReference type="PROSITE" id="PS50862"/>
    </source>
</evidence>
<feature type="binding site" evidence="9">
    <location>
        <position position="376"/>
    </location>
    <ligand>
        <name>L-aspartate</name>
        <dbReference type="ChEBI" id="CHEBI:29991"/>
    </ligand>
</feature>
<evidence type="ECO:0000256" key="8">
    <source>
        <dbReference type="ARBA" id="ARBA00023146"/>
    </source>
</evidence>
<evidence type="ECO:0000256" key="5">
    <source>
        <dbReference type="ARBA" id="ARBA00022741"/>
    </source>
</evidence>
<feature type="region of interest" description="Aspartate" evidence="9">
    <location>
        <begin position="199"/>
        <end position="202"/>
    </location>
</feature>
<evidence type="ECO:0000313" key="12">
    <source>
        <dbReference type="Proteomes" id="UP000231464"/>
    </source>
</evidence>
<comment type="caution">
    <text evidence="11">The sequence shown here is derived from an EMBL/GenBank/DDBJ whole genome shotgun (WGS) entry which is preliminary data.</text>
</comment>
<feature type="binding site" evidence="9">
    <location>
        <position position="369"/>
    </location>
    <ligand>
        <name>ATP</name>
        <dbReference type="ChEBI" id="CHEBI:30616"/>
    </ligand>
</feature>
<organism evidence="11 12">
    <name type="scientific">Candidatus Kuenenbacteria bacterium CG10_big_fil_rev_8_21_14_0_10_36_11</name>
    <dbReference type="NCBI Taxonomy" id="1974618"/>
    <lineage>
        <taxon>Bacteria</taxon>
        <taxon>Candidatus Kueneniibacteriota</taxon>
    </lineage>
</organism>
<evidence type="ECO:0000256" key="4">
    <source>
        <dbReference type="ARBA" id="ARBA00022598"/>
    </source>
</evidence>
<protein>
    <recommendedName>
        <fullName evidence="9">Aspartate--tRNA ligase</fullName>
        <ecNumber evidence="9">6.1.1.12</ecNumber>
    </recommendedName>
    <alternativeName>
        <fullName evidence="9">Aspartyl-tRNA synthetase</fullName>
        <shortName evidence="9">AspRS</shortName>
    </alternativeName>
</protein>
<dbReference type="HAMAP" id="MF_02075">
    <property type="entry name" value="Asp_tRNA_synth_type2"/>
    <property type="match status" value="1"/>
</dbReference>
<dbReference type="GO" id="GO:0005829">
    <property type="term" value="C:cytosol"/>
    <property type="evidence" value="ECO:0007669"/>
    <property type="project" value="TreeGrafter"/>
</dbReference>
<accession>A0A2M6WAQ2</accession>
<comment type="subunit">
    <text evidence="9">Homodimer.</text>
</comment>
<comment type="function">
    <text evidence="9">Catalyzes the attachment of L-aspartate to tRNA(Asp) in a two-step reaction: L-aspartate is first activated by ATP to form Asp-AMP and then transferred to the acceptor end of tRNA(Asp).</text>
</comment>
<dbReference type="Pfam" id="PF01336">
    <property type="entry name" value="tRNA_anti-codon"/>
    <property type="match status" value="1"/>
</dbReference>
<comment type="subcellular location">
    <subcellularLocation>
        <location evidence="1 9">Cytoplasm</location>
    </subcellularLocation>
</comment>
<dbReference type="AlphaFoldDB" id="A0A2M6WAQ2"/>
<dbReference type="PROSITE" id="PS50862">
    <property type="entry name" value="AA_TRNA_LIGASE_II"/>
    <property type="match status" value="1"/>
</dbReference>
<feature type="binding site" evidence="9">
    <location>
        <position position="372"/>
    </location>
    <ligand>
        <name>L-aspartate</name>
        <dbReference type="ChEBI" id="CHEBI:29991"/>
    </ligand>
</feature>
<dbReference type="InterPro" id="IPR012340">
    <property type="entry name" value="NA-bd_OB-fold"/>
</dbReference>
<dbReference type="InterPro" id="IPR004364">
    <property type="entry name" value="Aa-tRNA-synt_II"/>
</dbReference>
<feature type="binding site" evidence="9">
    <location>
        <begin position="417"/>
        <end position="420"/>
    </location>
    <ligand>
        <name>ATP</name>
        <dbReference type="ChEBI" id="CHEBI:30616"/>
    </ligand>
</feature>
<keyword evidence="5 9" id="KW-0547">Nucleotide-binding</keyword>
<dbReference type="Proteomes" id="UP000231464">
    <property type="component" value="Unassembled WGS sequence"/>
</dbReference>
<dbReference type="GO" id="GO:0005524">
    <property type="term" value="F:ATP binding"/>
    <property type="evidence" value="ECO:0007669"/>
    <property type="project" value="UniProtKB-UniRule"/>
</dbReference>
<dbReference type="PRINTS" id="PR01042">
    <property type="entry name" value="TRNASYNTHASP"/>
</dbReference>
<evidence type="ECO:0000256" key="3">
    <source>
        <dbReference type="ARBA" id="ARBA00022490"/>
    </source>
</evidence>
<dbReference type="InterPro" id="IPR004523">
    <property type="entry name" value="Asp-tRNA_synthase_2"/>
</dbReference>
<dbReference type="NCBIfam" id="NF003483">
    <property type="entry name" value="PRK05159.1"/>
    <property type="match status" value="1"/>
</dbReference>